<evidence type="ECO:0000313" key="6">
    <source>
        <dbReference type="EMBL" id="MBB6346308.1"/>
    </source>
</evidence>
<dbReference type="InterPro" id="IPR036388">
    <property type="entry name" value="WH-like_DNA-bd_sf"/>
</dbReference>
<dbReference type="GO" id="GO:0003700">
    <property type="term" value="F:DNA-binding transcription factor activity"/>
    <property type="evidence" value="ECO:0007669"/>
    <property type="project" value="InterPro"/>
</dbReference>
<dbReference type="EMBL" id="JACHJB010000001">
    <property type="protein sequence ID" value="MBB6346308.1"/>
    <property type="molecule type" value="Genomic_DNA"/>
</dbReference>
<name>A0A7X0EW97_9ACTN</name>
<evidence type="ECO:0000259" key="5">
    <source>
        <dbReference type="PROSITE" id="PS50931"/>
    </source>
</evidence>
<comment type="caution">
    <text evidence="6">The sequence shown here is derived from an EMBL/GenBank/DDBJ whole genome shotgun (WGS) entry which is preliminary data.</text>
</comment>
<keyword evidence="2" id="KW-0805">Transcription regulation</keyword>
<evidence type="ECO:0000256" key="3">
    <source>
        <dbReference type="ARBA" id="ARBA00023125"/>
    </source>
</evidence>
<protein>
    <submittedName>
        <fullName evidence="6">DNA-binding transcriptional LysR family regulator</fullName>
    </submittedName>
</protein>
<organism evidence="6 7">
    <name type="scientific">Nonomuraea muscovyensis</name>
    <dbReference type="NCBI Taxonomy" id="1124761"/>
    <lineage>
        <taxon>Bacteria</taxon>
        <taxon>Bacillati</taxon>
        <taxon>Actinomycetota</taxon>
        <taxon>Actinomycetes</taxon>
        <taxon>Streptosporangiales</taxon>
        <taxon>Streptosporangiaceae</taxon>
        <taxon>Nonomuraea</taxon>
    </lineage>
</organism>
<dbReference type="PANTHER" id="PTHR30346:SF30">
    <property type="entry name" value="SMALL NEUTRAL PROTEASE REGULATORY PROTEIN"/>
    <property type="match status" value="1"/>
</dbReference>
<keyword evidence="3 6" id="KW-0238">DNA-binding</keyword>
<dbReference type="Gene3D" id="3.40.190.10">
    <property type="entry name" value="Periplasmic binding protein-like II"/>
    <property type="match status" value="2"/>
</dbReference>
<dbReference type="AlphaFoldDB" id="A0A7X0EW97"/>
<dbReference type="PANTHER" id="PTHR30346">
    <property type="entry name" value="TRANSCRIPTIONAL DUAL REGULATOR HCAR-RELATED"/>
    <property type="match status" value="1"/>
</dbReference>
<dbReference type="GO" id="GO:0003677">
    <property type="term" value="F:DNA binding"/>
    <property type="evidence" value="ECO:0007669"/>
    <property type="project" value="UniProtKB-KW"/>
</dbReference>
<dbReference type="Pfam" id="PF00126">
    <property type="entry name" value="HTH_1"/>
    <property type="match status" value="1"/>
</dbReference>
<accession>A0A7X0EW97</accession>
<comment type="similarity">
    <text evidence="1">Belongs to the LysR transcriptional regulatory family.</text>
</comment>
<reference evidence="6 7" key="1">
    <citation type="submission" date="2020-08" db="EMBL/GenBank/DDBJ databases">
        <title>Sequencing the genomes of 1000 actinobacteria strains.</title>
        <authorList>
            <person name="Klenk H.-P."/>
        </authorList>
    </citation>
    <scope>NUCLEOTIDE SEQUENCE [LARGE SCALE GENOMIC DNA]</scope>
    <source>
        <strain evidence="6 7">DSM 45913</strain>
    </source>
</reference>
<dbReference type="InterPro" id="IPR000847">
    <property type="entry name" value="LysR_HTH_N"/>
</dbReference>
<proteinExistence type="inferred from homology"/>
<dbReference type="GO" id="GO:0032993">
    <property type="term" value="C:protein-DNA complex"/>
    <property type="evidence" value="ECO:0007669"/>
    <property type="project" value="TreeGrafter"/>
</dbReference>
<dbReference type="RefSeq" id="WP_185084110.1">
    <property type="nucleotide sequence ID" value="NZ_JACHJB010000001.1"/>
</dbReference>
<keyword evidence="4" id="KW-0804">Transcription</keyword>
<dbReference type="Proteomes" id="UP000583800">
    <property type="component" value="Unassembled WGS sequence"/>
</dbReference>
<evidence type="ECO:0000256" key="4">
    <source>
        <dbReference type="ARBA" id="ARBA00023163"/>
    </source>
</evidence>
<dbReference type="Gene3D" id="1.10.10.10">
    <property type="entry name" value="Winged helix-like DNA-binding domain superfamily/Winged helix DNA-binding domain"/>
    <property type="match status" value="1"/>
</dbReference>
<dbReference type="InterPro" id="IPR005119">
    <property type="entry name" value="LysR_subst-bd"/>
</dbReference>
<dbReference type="PROSITE" id="PS50931">
    <property type="entry name" value="HTH_LYSR"/>
    <property type="match status" value="1"/>
</dbReference>
<evidence type="ECO:0000313" key="7">
    <source>
        <dbReference type="Proteomes" id="UP000583800"/>
    </source>
</evidence>
<gene>
    <name evidence="6" type="ORF">FHU36_002817</name>
</gene>
<sequence length="318" mass="34180">MRLELRHLRALRAIADAGSLSRAAAQAGVSQPALTAQLRRIEETLGGQIFRRGRGGITPTPFGQFVLTRARAALAIVDELLDGGDPGSGPARLGGYANPVLSGLLTRLFEIPGLAVTVQTEHSPRLLLDLLASRRLDAATLVDYPGHRLPSVPSIETRSVGVEPVFVAMSSRHPLSGRPEVGLADLAEADWVLSPPDGVGWPECFTAACREAGFTPRVPHLMVEVAMIRELVARRRALSPCRATFAADEDIAVLPIAGTPLWMRHLVAWRRDGPLARHGDLLVRLATRAHQEALDACPHYTAWLARQEPGPPADADPG</sequence>
<evidence type="ECO:0000256" key="2">
    <source>
        <dbReference type="ARBA" id="ARBA00023015"/>
    </source>
</evidence>
<dbReference type="PRINTS" id="PR00039">
    <property type="entry name" value="HTHLYSR"/>
</dbReference>
<keyword evidence="7" id="KW-1185">Reference proteome</keyword>
<feature type="domain" description="HTH lysR-type" evidence="5">
    <location>
        <begin position="3"/>
        <end position="60"/>
    </location>
</feature>
<evidence type="ECO:0000256" key="1">
    <source>
        <dbReference type="ARBA" id="ARBA00009437"/>
    </source>
</evidence>
<dbReference type="SUPFAM" id="SSF46785">
    <property type="entry name" value="Winged helix' DNA-binding domain"/>
    <property type="match status" value="1"/>
</dbReference>
<dbReference type="InterPro" id="IPR036390">
    <property type="entry name" value="WH_DNA-bd_sf"/>
</dbReference>
<dbReference type="SUPFAM" id="SSF53850">
    <property type="entry name" value="Periplasmic binding protein-like II"/>
    <property type="match status" value="1"/>
</dbReference>
<dbReference type="Pfam" id="PF03466">
    <property type="entry name" value="LysR_substrate"/>
    <property type="match status" value="1"/>
</dbReference>